<evidence type="ECO:0000313" key="1">
    <source>
        <dbReference type="EMBL" id="CVI58792.1"/>
    </source>
</evidence>
<sequence length="168" mass="17891">MADGERGRPTAYTPELAALILNQIAAGTSLRKICEAEDMPAESTVRLWATEDRNGFSAQYTRAREAQMDALAEDLLEIADDDDADVNRARLRVDTRKWLMSKIAPKRFGDRKTHEVSGPNGGAVRVNVSGMSDEQLAALESALVGLAATAVADAGGSEVGKAEEGSEA</sequence>
<accession>A0A1S7TVZ4</accession>
<keyword evidence="2" id="KW-1185">Reference proteome</keyword>
<dbReference type="AlphaFoldDB" id="A0A1S7TVZ4"/>
<evidence type="ECO:0000313" key="2">
    <source>
        <dbReference type="Proteomes" id="UP000192140"/>
    </source>
</evidence>
<protein>
    <recommendedName>
        <fullName evidence="3">Terminase small subunit</fullName>
    </recommendedName>
</protein>
<dbReference type="Proteomes" id="UP000192140">
    <property type="component" value="Unassembled WGS sequence"/>
</dbReference>
<dbReference type="Gene3D" id="1.10.10.60">
    <property type="entry name" value="Homeodomain-like"/>
    <property type="match status" value="1"/>
</dbReference>
<name>A0A1S7TVZ4_9HYPH</name>
<gene>
    <name evidence="1" type="ORF">AGR7A_Lc120261</name>
</gene>
<reference evidence="1" key="1">
    <citation type="submission" date="2016-01" db="EMBL/GenBank/DDBJ databases">
        <authorList>
            <person name="Regsiter A."/>
            <person name="william w."/>
        </authorList>
    </citation>
    <scope>NUCLEOTIDE SEQUENCE</scope>
    <source>
        <strain evidence="1">NCPPB 1641</strain>
    </source>
</reference>
<comment type="caution">
    <text evidence="1">The sequence shown here is derived from an EMBL/GenBank/DDBJ whole genome shotgun (WGS) entry which is preliminary data.</text>
</comment>
<dbReference type="RefSeq" id="WP_137396273.1">
    <property type="nucleotide sequence ID" value="NZ_LT009776.1"/>
</dbReference>
<organism evidence="1 2">
    <name type="scientific">Agrobacterium deltaense NCPPB 1641</name>
    <dbReference type="NCBI Taxonomy" id="1183425"/>
    <lineage>
        <taxon>Bacteria</taxon>
        <taxon>Pseudomonadati</taxon>
        <taxon>Pseudomonadota</taxon>
        <taxon>Alphaproteobacteria</taxon>
        <taxon>Hyphomicrobiales</taxon>
        <taxon>Rhizobiaceae</taxon>
        <taxon>Rhizobium/Agrobacterium group</taxon>
        <taxon>Agrobacterium</taxon>
    </lineage>
</organism>
<dbReference type="Pfam" id="PF20901">
    <property type="entry name" value="Sf6_terminase"/>
    <property type="match status" value="1"/>
</dbReference>
<dbReference type="InterPro" id="IPR048683">
    <property type="entry name" value="Sf6_terminase"/>
</dbReference>
<evidence type="ECO:0008006" key="3">
    <source>
        <dbReference type="Google" id="ProtNLM"/>
    </source>
</evidence>
<proteinExistence type="predicted"/>
<dbReference type="EMBL" id="FCNP01000033">
    <property type="protein sequence ID" value="CVI58792.1"/>
    <property type="molecule type" value="Genomic_DNA"/>
</dbReference>